<dbReference type="RefSeq" id="XP_012650956.1">
    <property type="nucleotide sequence ID" value="XM_012795502.1"/>
</dbReference>
<name>W7XLL7_TETTS</name>
<evidence type="ECO:0008006" key="3">
    <source>
        <dbReference type="Google" id="ProtNLM"/>
    </source>
</evidence>
<proteinExistence type="predicted"/>
<keyword evidence="2" id="KW-1185">Reference proteome</keyword>
<protein>
    <recommendedName>
        <fullName evidence="3">Kinase domain protein</fullName>
    </recommendedName>
</protein>
<dbReference type="SUPFAM" id="SSF52047">
    <property type="entry name" value="RNI-like"/>
    <property type="match status" value="1"/>
</dbReference>
<organism evidence="1 2">
    <name type="scientific">Tetrahymena thermophila (strain SB210)</name>
    <dbReference type="NCBI Taxonomy" id="312017"/>
    <lineage>
        <taxon>Eukaryota</taxon>
        <taxon>Sar</taxon>
        <taxon>Alveolata</taxon>
        <taxon>Ciliophora</taxon>
        <taxon>Intramacronucleata</taxon>
        <taxon>Oligohymenophorea</taxon>
        <taxon>Hymenostomatida</taxon>
        <taxon>Tetrahymenina</taxon>
        <taxon>Tetrahymenidae</taxon>
        <taxon>Tetrahymena</taxon>
    </lineage>
</organism>
<evidence type="ECO:0000313" key="1">
    <source>
        <dbReference type="EMBL" id="EWS76509.1"/>
    </source>
</evidence>
<dbReference type="InParanoid" id="W7XLL7"/>
<dbReference type="AlphaFoldDB" id="W7XLL7"/>
<dbReference type="GeneID" id="24437034"/>
<sequence length="560" mass="66046">MQNQFPTLSTMGIQLKEIFQIPKNIFKREERYINDEVVKQFSQKVAKKYPNLQGLKLKFERSYINIEGFKYLGKLFKGLQNLKYLYLDLFNAGITTYDIHEIASSTSQCMQLSYYHIYIKQLTQIESSDFTLLITSVKDLPQLYDFGIEIQNIILENETFSDLNQNIKNFYCHLNFCTINDDYCLEYLKIFLKKSYKQLQSVILKFSDTFLSQQNFQCIQYCLENKQLFTVEIQVEDCELELDGDYFIYRLKRLQNLQNLNINFCGNKLAYKSDNKKTSEDKKIKSLKKLIINLERVKLAEKNCLQFLNNFTSNVGLQELSLNFNGLNYKNEFYNDLGDFIKKQANLGELSLVMQISCNDFQKLIEDIAFNKQNLKKIHLDCRYVISKNENSVEEKYQLSSLNQIKNLQSFTFLTRNIGFDQDDIIDLIDKLRLNTRIKSFVCYSMDQKKNVNSISSLCNYFINLPYQFDRLSIIFGVSEKLLKQSDILLDQIELTMHRIGYIISLQSIEVVESKYSMNKAFKNFQRSITIQILQCVAFKIQIFNELTYNPIFIYQDLCV</sequence>
<gene>
    <name evidence="1" type="ORF">TTHERM_000058258</name>
</gene>
<dbReference type="KEGG" id="tet:TTHERM_000058258"/>
<dbReference type="EMBL" id="GG662853">
    <property type="protein sequence ID" value="EWS76509.1"/>
    <property type="molecule type" value="Genomic_DNA"/>
</dbReference>
<accession>W7XLL7</accession>
<reference evidence="2" key="1">
    <citation type="journal article" date="2006" name="PLoS Biol.">
        <title>Macronuclear genome sequence of the ciliate Tetrahymena thermophila, a model eukaryote.</title>
        <authorList>
            <person name="Eisen J.A."/>
            <person name="Coyne R.S."/>
            <person name="Wu M."/>
            <person name="Wu D."/>
            <person name="Thiagarajan M."/>
            <person name="Wortman J.R."/>
            <person name="Badger J.H."/>
            <person name="Ren Q."/>
            <person name="Amedeo P."/>
            <person name="Jones K.M."/>
            <person name="Tallon L.J."/>
            <person name="Delcher A.L."/>
            <person name="Salzberg S.L."/>
            <person name="Silva J.C."/>
            <person name="Haas B.J."/>
            <person name="Majoros W.H."/>
            <person name="Farzad M."/>
            <person name="Carlton J.M."/>
            <person name="Smith R.K. Jr."/>
            <person name="Garg J."/>
            <person name="Pearlman R.E."/>
            <person name="Karrer K.M."/>
            <person name="Sun L."/>
            <person name="Manning G."/>
            <person name="Elde N.C."/>
            <person name="Turkewitz A.P."/>
            <person name="Asai D.J."/>
            <person name="Wilkes D.E."/>
            <person name="Wang Y."/>
            <person name="Cai H."/>
            <person name="Collins K."/>
            <person name="Stewart B.A."/>
            <person name="Lee S.R."/>
            <person name="Wilamowska K."/>
            <person name="Weinberg Z."/>
            <person name="Ruzzo W.L."/>
            <person name="Wloga D."/>
            <person name="Gaertig J."/>
            <person name="Frankel J."/>
            <person name="Tsao C.-C."/>
            <person name="Gorovsky M.A."/>
            <person name="Keeling P.J."/>
            <person name="Waller R.F."/>
            <person name="Patron N.J."/>
            <person name="Cherry J.M."/>
            <person name="Stover N.A."/>
            <person name="Krieger C.J."/>
            <person name="del Toro C."/>
            <person name="Ryder H.F."/>
            <person name="Williamson S.C."/>
            <person name="Barbeau R.A."/>
            <person name="Hamilton E.P."/>
            <person name="Orias E."/>
        </authorList>
    </citation>
    <scope>NUCLEOTIDE SEQUENCE [LARGE SCALE GENOMIC DNA]</scope>
    <source>
        <strain evidence="2">SB210</strain>
    </source>
</reference>
<dbReference type="Proteomes" id="UP000009168">
    <property type="component" value="Unassembled WGS sequence"/>
</dbReference>
<evidence type="ECO:0000313" key="2">
    <source>
        <dbReference type="Proteomes" id="UP000009168"/>
    </source>
</evidence>
<dbReference type="InterPro" id="IPR032675">
    <property type="entry name" value="LRR_dom_sf"/>
</dbReference>
<dbReference type="Gene3D" id="3.80.10.10">
    <property type="entry name" value="Ribonuclease Inhibitor"/>
    <property type="match status" value="1"/>
</dbReference>